<name>A0A8H6VJM0_9PEZI</name>
<sequence length="333" mass="37087">MAETLPSRFNNVWRLPNALAQYIAHLATANPPTTQLLLDRNKRCLYRIDTGTSATIALRDGRRLGYAEYGSPQGRVIFCLHGLPGARTEAAIWDQIAVDLGARLVSVDRPGIGWSSPQPGRRLLDHAKDVEQLAEHLRLDEYAVMGSSAGGPYALGCAYALPADKLKAVALVVGLGSPEMHGWKNYLGWCACKYMPSLPKWFFSRDPAARLDLSDEERYSIISRDPEARKTPEILRLFVQRTSRDIFAQGTQGLVDDAKTLGEDWGFHVEDIRKDLPIQLWYGKRDPVAPVAHGELYAARLGGNATLRVEDENHGTMIQNWERDIQKALLAVM</sequence>
<accession>A0A8H6VJM0</accession>
<dbReference type="AlphaFoldDB" id="A0A8H6VJM0"/>
<dbReference type="SUPFAM" id="SSF53474">
    <property type="entry name" value="alpha/beta-Hydrolases"/>
    <property type="match status" value="1"/>
</dbReference>
<dbReference type="InterPro" id="IPR000073">
    <property type="entry name" value="AB_hydrolase_1"/>
</dbReference>
<protein>
    <submittedName>
        <fullName evidence="2">Proline iminopeptidase</fullName>
    </submittedName>
</protein>
<dbReference type="OrthoDB" id="294702at2759"/>
<evidence type="ECO:0000313" key="3">
    <source>
        <dbReference type="Proteomes" id="UP000660729"/>
    </source>
</evidence>
<dbReference type="InterPro" id="IPR029058">
    <property type="entry name" value="AB_hydrolase_fold"/>
</dbReference>
<dbReference type="Pfam" id="PF00561">
    <property type="entry name" value="Abhydrolase_1"/>
    <property type="match status" value="1"/>
</dbReference>
<proteinExistence type="predicted"/>
<evidence type="ECO:0000313" key="2">
    <source>
        <dbReference type="EMBL" id="KAF7189170.1"/>
    </source>
</evidence>
<dbReference type="Proteomes" id="UP000660729">
    <property type="component" value="Unassembled WGS sequence"/>
</dbReference>
<dbReference type="EMBL" id="JABCIY010000194">
    <property type="protein sequence ID" value="KAF7189170.1"/>
    <property type="molecule type" value="Genomic_DNA"/>
</dbReference>
<feature type="domain" description="AB hydrolase-1" evidence="1">
    <location>
        <begin position="76"/>
        <end position="318"/>
    </location>
</feature>
<dbReference type="PANTHER" id="PTHR45763">
    <property type="entry name" value="HYDROLASE, ALPHA/BETA FOLD FAMILY PROTEIN, EXPRESSED-RELATED"/>
    <property type="match status" value="1"/>
</dbReference>
<gene>
    <name evidence="2" type="ORF">HII31_09592</name>
</gene>
<organism evidence="2 3">
    <name type="scientific">Pseudocercospora fuligena</name>
    <dbReference type="NCBI Taxonomy" id="685502"/>
    <lineage>
        <taxon>Eukaryota</taxon>
        <taxon>Fungi</taxon>
        <taxon>Dikarya</taxon>
        <taxon>Ascomycota</taxon>
        <taxon>Pezizomycotina</taxon>
        <taxon>Dothideomycetes</taxon>
        <taxon>Dothideomycetidae</taxon>
        <taxon>Mycosphaerellales</taxon>
        <taxon>Mycosphaerellaceae</taxon>
        <taxon>Pseudocercospora</taxon>
    </lineage>
</organism>
<dbReference type="PANTHER" id="PTHR45763:SF46">
    <property type="entry name" value="AB HYDROLASE-1 DOMAIN-CONTAINING PROTEIN"/>
    <property type="match status" value="1"/>
</dbReference>
<evidence type="ECO:0000259" key="1">
    <source>
        <dbReference type="Pfam" id="PF00561"/>
    </source>
</evidence>
<reference evidence="2" key="1">
    <citation type="submission" date="2020-04" db="EMBL/GenBank/DDBJ databases">
        <title>Draft genome resource of the tomato pathogen Pseudocercospora fuligena.</title>
        <authorList>
            <person name="Zaccaron A."/>
        </authorList>
    </citation>
    <scope>NUCLEOTIDE SEQUENCE</scope>
    <source>
        <strain evidence="2">PF001</strain>
    </source>
</reference>
<dbReference type="Gene3D" id="3.40.50.1820">
    <property type="entry name" value="alpha/beta hydrolase"/>
    <property type="match status" value="1"/>
</dbReference>
<keyword evidence="3" id="KW-1185">Reference proteome</keyword>
<comment type="caution">
    <text evidence="2">The sequence shown here is derived from an EMBL/GenBank/DDBJ whole genome shotgun (WGS) entry which is preliminary data.</text>
</comment>